<evidence type="ECO:0000256" key="4">
    <source>
        <dbReference type="PROSITE-ProRule" id="PRU00023"/>
    </source>
</evidence>
<reference evidence="8" key="2">
    <citation type="submission" date="2025-09" db="UniProtKB">
        <authorList>
            <consortium name="Ensembl"/>
        </authorList>
    </citation>
    <scope>IDENTIFICATION</scope>
</reference>
<keyword evidence="6" id="KW-0732">Signal</keyword>
<dbReference type="SUPFAM" id="SSF48403">
    <property type="entry name" value="Ankyrin repeat"/>
    <property type="match status" value="1"/>
</dbReference>
<feature type="compositionally biased region" description="Polar residues" evidence="5">
    <location>
        <begin position="120"/>
        <end position="133"/>
    </location>
</feature>
<reference evidence="8" key="1">
    <citation type="submission" date="2025-08" db="UniProtKB">
        <authorList>
            <consortium name="Ensembl"/>
        </authorList>
    </citation>
    <scope>IDENTIFICATION</scope>
</reference>
<feature type="region of interest" description="Disordered" evidence="5">
    <location>
        <begin position="108"/>
        <end position="149"/>
    </location>
</feature>
<evidence type="ECO:0000259" key="7">
    <source>
        <dbReference type="Pfam" id="PF25877"/>
    </source>
</evidence>
<dbReference type="Pfam" id="PF12796">
    <property type="entry name" value="Ank_2"/>
    <property type="match status" value="1"/>
</dbReference>
<feature type="domain" description="SOWAHA-C winged helix-turn-helix" evidence="7">
    <location>
        <begin position="19"/>
        <end position="94"/>
    </location>
</feature>
<accession>A0A3Q4GGV2</accession>
<dbReference type="AlphaFoldDB" id="A0A3Q4GGV2"/>
<dbReference type="GeneTree" id="ENSGT00950000183003"/>
<feature type="repeat" description="ANK" evidence="4">
    <location>
        <begin position="262"/>
        <end position="298"/>
    </location>
</feature>
<evidence type="ECO:0000256" key="2">
    <source>
        <dbReference type="ARBA" id="ARBA00023043"/>
    </source>
</evidence>
<evidence type="ECO:0000256" key="6">
    <source>
        <dbReference type="SAM" id="SignalP"/>
    </source>
</evidence>
<keyword evidence="2 4" id="KW-0040">ANK repeat</keyword>
<dbReference type="PROSITE" id="PS50297">
    <property type="entry name" value="ANK_REP_REGION"/>
    <property type="match status" value="1"/>
</dbReference>
<dbReference type="PANTHER" id="PTHR14491">
    <property type="entry name" value="SOSONDOWAH, ISOFORM G"/>
    <property type="match status" value="1"/>
</dbReference>
<evidence type="ECO:0000256" key="3">
    <source>
        <dbReference type="ARBA" id="ARBA00038122"/>
    </source>
</evidence>
<evidence type="ECO:0000256" key="1">
    <source>
        <dbReference type="ARBA" id="ARBA00022737"/>
    </source>
</evidence>
<feature type="repeat" description="ANK" evidence="4">
    <location>
        <begin position="301"/>
        <end position="334"/>
    </location>
</feature>
<dbReference type="Proteomes" id="UP000261580">
    <property type="component" value="Unassembled WGS sequence"/>
</dbReference>
<dbReference type="InterPro" id="IPR036770">
    <property type="entry name" value="Ankyrin_rpt-contain_sf"/>
</dbReference>
<dbReference type="Ensembl" id="ENSNBRT00000008373.1">
    <property type="protein sequence ID" value="ENSNBRP00000008146.1"/>
    <property type="gene ID" value="ENSNBRG00000006356.1"/>
</dbReference>
<feature type="chain" id="PRO_5018529577" evidence="6">
    <location>
        <begin position="22"/>
        <end position="398"/>
    </location>
</feature>
<evidence type="ECO:0000313" key="8">
    <source>
        <dbReference type="Ensembl" id="ENSNBRP00000008146.1"/>
    </source>
</evidence>
<keyword evidence="9" id="KW-1185">Reference proteome</keyword>
<feature type="signal peptide" evidence="6">
    <location>
        <begin position="1"/>
        <end position="21"/>
    </location>
</feature>
<dbReference type="Gene3D" id="1.25.40.20">
    <property type="entry name" value="Ankyrin repeat-containing domain"/>
    <property type="match status" value="1"/>
</dbReference>
<dbReference type="STRING" id="32507.ENSNBRP00000008146"/>
<keyword evidence="1" id="KW-0677">Repeat</keyword>
<proteinExistence type="inferred from homology"/>
<dbReference type="PROSITE" id="PS50088">
    <property type="entry name" value="ANK_REPEAT"/>
    <property type="match status" value="2"/>
</dbReference>
<protein>
    <submittedName>
        <fullName evidence="8">Sosondowah ankyrin repeat domain family member Aa</fullName>
    </submittedName>
</protein>
<comment type="similarity">
    <text evidence="3">Belongs to the SOWAH family.</text>
</comment>
<feature type="region of interest" description="Disordered" evidence="5">
    <location>
        <begin position="184"/>
        <end position="228"/>
    </location>
</feature>
<dbReference type="SMART" id="SM00248">
    <property type="entry name" value="ANK"/>
    <property type="match status" value="2"/>
</dbReference>
<dbReference type="InterPro" id="IPR058889">
    <property type="entry name" value="WHD_SOWAHA-C"/>
</dbReference>
<dbReference type="PANTHER" id="PTHR14491:SF2">
    <property type="entry name" value="ANKYRIN REPEAT DOMAIN-CONTAINING PROTEIN SOWAHA"/>
    <property type="match status" value="1"/>
</dbReference>
<dbReference type="Pfam" id="PF25877">
    <property type="entry name" value="WHD_SOWAH"/>
    <property type="match status" value="1"/>
</dbReference>
<name>A0A3Q4GGV2_NEOBR</name>
<evidence type="ECO:0000313" key="9">
    <source>
        <dbReference type="Proteomes" id="UP000261580"/>
    </source>
</evidence>
<organism evidence="8 9">
    <name type="scientific">Neolamprologus brichardi</name>
    <name type="common">Fairy cichlid</name>
    <name type="synonym">Lamprologus brichardi</name>
    <dbReference type="NCBI Taxonomy" id="32507"/>
    <lineage>
        <taxon>Eukaryota</taxon>
        <taxon>Metazoa</taxon>
        <taxon>Chordata</taxon>
        <taxon>Craniata</taxon>
        <taxon>Vertebrata</taxon>
        <taxon>Euteleostomi</taxon>
        <taxon>Actinopterygii</taxon>
        <taxon>Neopterygii</taxon>
        <taxon>Teleostei</taxon>
        <taxon>Neoteleostei</taxon>
        <taxon>Acanthomorphata</taxon>
        <taxon>Ovalentaria</taxon>
        <taxon>Cichlomorphae</taxon>
        <taxon>Cichliformes</taxon>
        <taxon>Cichlidae</taxon>
        <taxon>African cichlids</taxon>
        <taxon>Pseudocrenilabrinae</taxon>
        <taxon>Lamprologini</taxon>
        <taxon>Neolamprologus</taxon>
    </lineage>
</organism>
<sequence length="398" mass="44725">MATTATLSLFSFTAFIMILTQESILSLLVAEGGRVKKSDLVDKFRGSVDTADPEERERNRELFKTFVNNVAFVKEIDGERYVVLRKTYQHLLEGPKIHVEKPENEKIPLTGEQQRPPAQAGSSEDQGGVQSAVTEPDQEEASESSDHPTELLSPIQIGINCSNAPVKSKPYALPLRMPPSATKVEIHKLKPDPDEPEEYPKTDAFRDKKNKLKPDPDQPEEHPKTDHSEHQWLVNCAAGHWSQVYGLLLRDNQLAEKKDFMSGFTALHWAAKTGNSDMLVKIIEKARQGGVHVDINAKTHGGYTPLHIAALHDKQYIIGILVKEYKANISIRDNYGKKAYHYLHKDVSESVREMLCKPKPQPAQDRALHEKEELDLFPDLSKGLHSIKKTSSEQQFSG</sequence>
<dbReference type="InterPro" id="IPR002110">
    <property type="entry name" value="Ankyrin_rpt"/>
</dbReference>
<evidence type="ECO:0000256" key="5">
    <source>
        <dbReference type="SAM" id="MobiDB-lite"/>
    </source>
</evidence>